<gene>
    <name evidence="2" type="ORF">V6N12_074498</name>
</gene>
<feature type="compositionally biased region" description="Basic and acidic residues" evidence="1">
    <location>
        <begin position="180"/>
        <end position="193"/>
    </location>
</feature>
<evidence type="ECO:0000256" key="1">
    <source>
        <dbReference type="SAM" id="MobiDB-lite"/>
    </source>
</evidence>
<sequence length="349" mass="39234">MDLFFTEPSYLCQWRSLQGGQATQNQKILEDRSQGDEEINREKSTGRNNGMRVKVKGNNGSKVDVLNLQSMKLEASRSLVSEKVENVIHSQSGKFQETKVVERAELELESSSETEAIAVERGSRSPERNQESQGEEYDAINVIFIGKENNDRSLHESRLLRGQISDLEFMSNGLKMSKKKAMEGNKTPVEEGANKQGVVGGQDVSLKSPRRNLVEEAKNSLESEPNVLKQNKVDPDFNLENGSKRAREDLSVSGLLQEKNDCMSGGLIIRKSAWEASVDDRMNAGLGNVTPNQEVNTVVNFSSNGEGPWDYFSEIRERKNKKERKYGSLWELQRNEQAAVKELANLEEF</sequence>
<feature type="region of interest" description="Disordered" evidence="1">
    <location>
        <begin position="179"/>
        <end position="206"/>
    </location>
</feature>
<evidence type="ECO:0000313" key="3">
    <source>
        <dbReference type="Proteomes" id="UP001472677"/>
    </source>
</evidence>
<organism evidence="2 3">
    <name type="scientific">Hibiscus sabdariffa</name>
    <name type="common">roselle</name>
    <dbReference type="NCBI Taxonomy" id="183260"/>
    <lineage>
        <taxon>Eukaryota</taxon>
        <taxon>Viridiplantae</taxon>
        <taxon>Streptophyta</taxon>
        <taxon>Embryophyta</taxon>
        <taxon>Tracheophyta</taxon>
        <taxon>Spermatophyta</taxon>
        <taxon>Magnoliopsida</taxon>
        <taxon>eudicotyledons</taxon>
        <taxon>Gunneridae</taxon>
        <taxon>Pentapetalae</taxon>
        <taxon>rosids</taxon>
        <taxon>malvids</taxon>
        <taxon>Malvales</taxon>
        <taxon>Malvaceae</taxon>
        <taxon>Malvoideae</taxon>
        <taxon>Hibiscus</taxon>
    </lineage>
</organism>
<keyword evidence="3" id="KW-1185">Reference proteome</keyword>
<name>A0ABR2AHW1_9ROSI</name>
<comment type="caution">
    <text evidence="2">The sequence shown here is derived from an EMBL/GenBank/DDBJ whole genome shotgun (WGS) entry which is preliminary data.</text>
</comment>
<feature type="compositionally biased region" description="Basic and acidic residues" evidence="1">
    <location>
        <begin position="32"/>
        <end position="45"/>
    </location>
</feature>
<reference evidence="2 3" key="1">
    <citation type="journal article" date="2024" name="G3 (Bethesda)">
        <title>Genome assembly of Hibiscus sabdariffa L. provides insights into metabolisms of medicinal natural products.</title>
        <authorList>
            <person name="Kim T."/>
        </authorList>
    </citation>
    <scope>NUCLEOTIDE SEQUENCE [LARGE SCALE GENOMIC DNA]</scope>
    <source>
        <strain evidence="2">TK-2024</strain>
        <tissue evidence="2">Old leaves</tissue>
    </source>
</reference>
<feature type="compositionally biased region" description="Basic and acidic residues" evidence="1">
    <location>
        <begin position="121"/>
        <end position="130"/>
    </location>
</feature>
<proteinExistence type="predicted"/>
<dbReference type="EMBL" id="JBBPBM010000684">
    <property type="protein sequence ID" value="KAK8492851.1"/>
    <property type="molecule type" value="Genomic_DNA"/>
</dbReference>
<evidence type="ECO:0000313" key="2">
    <source>
        <dbReference type="EMBL" id="KAK8492851.1"/>
    </source>
</evidence>
<feature type="region of interest" description="Disordered" evidence="1">
    <location>
        <begin position="111"/>
        <end position="135"/>
    </location>
</feature>
<feature type="region of interest" description="Disordered" evidence="1">
    <location>
        <begin position="32"/>
        <end position="57"/>
    </location>
</feature>
<accession>A0ABR2AHW1</accession>
<protein>
    <submittedName>
        <fullName evidence="2">Uncharacterized protein</fullName>
    </submittedName>
</protein>
<dbReference type="Proteomes" id="UP001472677">
    <property type="component" value="Unassembled WGS sequence"/>
</dbReference>